<feature type="compositionally biased region" description="Polar residues" evidence="9">
    <location>
        <begin position="965"/>
        <end position="974"/>
    </location>
</feature>
<feature type="disulfide bond" evidence="8">
    <location>
        <begin position="224"/>
        <end position="242"/>
    </location>
</feature>
<dbReference type="PROSITE" id="PS00021">
    <property type="entry name" value="KRINGLE_1"/>
    <property type="match status" value="2"/>
</dbReference>
<feature type="signal peptide" evidence="11">
    <location>
        <begin position="1"/>
        <end position="26"/>
    </location>
</feature>
<keyword evidence="4 10" id="KW-1133">Transmembrane helix</keyword>
<accession>A0A6P5A3F3</accession>
<dbReference type="Gene3D" id="1.20.1070.10">
    <property type="entry name" value="Rhodopsin 7-helix transmembrane proteins"/>
    <property type="match status" value="1"/>
</dbReference>
<name>A0A6P5A3F3_BRABE</name>
<evidence type="ECO:0000256" key="7">
    <source>
        <dbReference type="PROSITE-ProRule" id="PRU00121"/>
    </source>
</evidence>
<feature type="disulfide bond" evidence="8">
    <location>
        <begin position="281"/>
        <end position="296"/>
    </location>
</feature>
<dbReference type="Pfam" id="PF00051">
    <property type="entry name" value="Kringle"/>
    <property type="match status" value="2"/>
</dbReference>
<dbReference type="OrthoDB" id="2019384at2759"/>
<feature type="compositionally biased region" description="Polar residues" evidence="9">
    <location>
        <begin position="376"/>
        <end position="386"/>
    </location>
</feature>
<evidence type="ECO:0000256" key="2">
    <source>
        <dbReference type="ARBA" id="ARBA00022572"/>
    </source>
</evidence>
<dbReference type="InterPro" id="IPR013806">
    <property type="entry name" value="Kringle-like"/>
</dbReference>
<feature type="disulfide bond" evidence="7">
    <location>
        <begin position="371"/>
        <end position="410"/>
    </location>
</feature>
<dbReference type="CDD" id="cd15039">
    <property type="entry name" value="7tmB3_Methuselah-like"/>
    <property type="match status" value="1"/>
</dbReference>
<dbReference type="PRINTS" id="PR00261">
    <property type="entry name" value="LDLRECEPTOR"/>
</dbReference>
<keyword evidence="5 10" id="KW-0472">Membrane</keyword>
<comment type="caution">
    <text evidence="7">Lacks conserved residue(s) required for the propagation of feature annotation.</text>
</comment>
<feature type="region of interest" description="Disordered" evidence="9">
    <location>
        <begin position="376"/>
        <end position="395"/>
    </location>
</feature>
<feature type="disulfide bond" evidence="8">
    <location>
        <begin position="204"/>
        <end position="219"/>
    </location>
</feature>
<dbReference type="FunFam" id="2.40.20.10:FF:000036">
    <property type="entry name" value="Uncharacterized protein"/>
    <property type="match status" value="1"/>
</dbReference>
<feature type="transmembrane region" description="Helical" evidence="10">
    <location>
        <begin position="655"/>
        <end position="677"/>
    </location>
</feature>
<sequence>MGNLSTTRTSLVLLMGLCYCLSGALALTGGWVETDPTWVTPGEWEGEDGIRRVAGYVLDANFKTTWRPGDEEASWRLTFDLQAPMTLSRIHIWYKGSSVDVTVLRSTGRSWAEVDHNWGQQNRVLSPLNGIDLSDNPKTKGVPLNEIDLNGLLSPRAQLWRLEFPRESQAEIIEISEIRFFQACSQVERTVCTDGDCDVHEVICDGIVDCDDGSDENNCDEETCPNGITIRETRVCDGTDDCGDNSDEQHCCERQGKTSCSNGQSPSACDNGALFHSATRCDGKDDCGDNSDEKNCDCYYLRDKGASYRGLASRDSSCQFWTSQYPHAHNHTPEAYPSAGLERNYCRNPDGKDRPWCYTNNPLVRAGARLCQRWDSQSPHSHTHTPQAHPDAGLEENFCRNPDNKERPWCYTTDGTRRWDYCNVMECAGKKYPFSMNSIDDQCPIPNKCALVQTPSEENEDFCQCDNDCGFFGDCCKGFEFEESSTTQPSPAHHHLKWRCVPSFSTVRSLSYWMVADCPDQWTDDVIKDQCLKPVDPFNPSDLVYWMPVIDTEVHWSTSTSLMVAIALGRTGSHVYGSSNETASLLNCTEPALTFTSEEFHVLPNGSVHLLSSNVSCPAGQVEILNTTASVCGECVLQHFFNNTQTDSSRDAVQGWLTLGLVSASAVAVVGFVYYTYKSDQWKKLSEKLKVQMMACMATAEVLFVARGFVPVGRGCTALAVLLHYLLLTAFSAMNALAVDLFLTFRQDAERVKLYKHILYTWLVPVPVVLATVIVEFGSSVRVGYGENCWIGNPTASLVAFGIPVLCALLVNVVLVTYVLLAIRKSFQIGHAAKARSDISKAWVYVRISFMMGFTWILGYIYPYVNSPAVQYIFIVLNASQGLLLTVLMTLTGEVLKKWKSAIQARFGLAEAHQDNRRTTTTIRRSTAAKTELTAGGTGSAREIPMTTLAALEEDRALGEAHQDSAPTANNEQANADEAMVSGTDSATDIPMTTFAQVNDTGDKDEH</sequence>
<feature type="disulfide bond" evidence="7">
    <location>
        <begin position="399"/>
        <end position="422"/>
    </location>
</feature>
<protein>
    <submittedName>
        <fullName evidence="15">Uncharacterized protein LOC109478901</fullName>
    </submittedName>
</protein>
<dbReference type="KEGG" id="bbel:109478901"/>
<dbReference type="InterPro" id="IPR036055">
    <property type="entry name" value="LDL_receptor-like_sf"/>
</dbReference>
<dbReference type="RefSeq" id="XP_019636271.1">
    <property type="nucleotide sequence ID" value="XM_019780712.1"/>
</dbReference>
<comment type="subcellular location">
    <subcellularLocation>
        <location evidence="1">Membrane</location>
        <topology evidence="1">Multi-pass membrane protein</topology>
    </subcellularLocation>
</comment>
<evidence type="ECO:0000256" key="3">
    <source>
        <dbReference type="ARBA" id="ARBA00022692"/>
    </source>
</evidence>
<evidence type="ECO:0000313" key="14">
    <source>
        <dbReference type="Proteomes" id="UP000515135"/>
    </source>
</evidence>
<keyword evidence="3 10" id="KW-0812">Transmembrane</keyword>
<feature type="transmembrane region" description="Helical" evidence="10">
    <location>
        <begin position="689"/>
        <end position="710"/>
    </location>
</feature>
<dbReference type="Gene3D" id="4.10.400.10">
    <property type="entry name" value="Low-density Lipoprotein Receptor"/>
    <property type="match status" value="3"/>
</dbReference>
<feature type="transmembrane region" description="Helical" evidence="10">
    <location>
        <begin position="798"/>
        <end position="823"/>
    </location>
</feature>
<dbReference type="PROSITE" id="PS50068">
    <property type="entry name" value="LDLRA_2"/>
    <property type="match status" value="3"/>
</dbReference>
<evidence type="ECO:0000259" key="12">
    <source>
        <dbReference type="PROSITE" id="PS50070"/>
    </source>
</evidence>
<evidence type="ECO:0000256" key="9">
    <source>
        <dbReference type="SAM" id="MobiDB-lite"/>
    </source>
</evidence>
<dbReference type="GO" id="GO:0007166">
    <property type="term" value="P:cell surface receptor signaling pathway"/>
    <property type="evidence" value="ECO:0007669"/>
    <property type="project" value="InterPro"/>
</dbReference>
<feature type="disulfide bond" evidence="7">
    <location>
        <begin position="318"/>
        <end position="357"/>
    </location>
</feature>
<dbReference type="PANTHER" id="PTHR20851">
    <property type="entry name" value="DORSAL INTERACTING PROTEIN 3"/>
    <property type="match status" value="1"/>
</dbReference>
<dbReference type="Proteomes" id="UP000515135">
    <property type="component" value="Unplaced"/>
</dbReference>
<evidence type="ECO:0000256" key="8">
    <source>
        <dbReference type="PROSITE-ProRule" id="PRU00124"/>
    </source>
</evidence>
<dbReference type="SUPFAM" id="SSF57424">
    <property type="entry name" value="LDL receptor-like module"/>
    <property type="match status" value="3"/>
</dbReference>
<dbReference type="InterPro" id="IPR018056">
    <property type="entry name" value="Kringle_CS"/>
</dbReference>
<dbReference type="GeneID" id="109478901"/>
<dbReference type="GO" id="GO:0004930">
    <property type="term" value="F:G protein-coupled receptor activity"/>
    <property type="evidence" value="ECO:0007669"/>
    <property type="project" value="InterPro"/>
</dbReference>
<feature type="region of interest" description="Disordered" evidence="9">
    <location>
        <begin position="960"/>
        <end position="1007"/>
    </location>
</feature>
<feature type="domain" description="G-protein coupled receptors family 2 profile 2" evidence="13">
    <location>
        <begin position="662"/>
        <end position="893"/>
    </location>
</feature>
<dbReference type="InterPro" id="IPR000001">
    <property type="entry name" value="Kringle"/>
</dbReference>
<evidence type="ECO:0000313" key="15">
    <source>
        <dbReference type="RefSeq" id="XP_019636271.1"/>
    </source>
</evidence>
<dbReference type="PANTHER" id="PTHR20851:SF0">
    <property type="entry name" value="APOLIPOPROTEIN(A)"/>
    <property type="match status" value="1"/>
</dbReference>
<dbReference type="InterPro" id="IPR000832">
    <property type="entry name" value="GPCR_2_secretin-like"/>
</dbReference>
<dbReference type="SMART" id="SM00130">
    <property type="entry name" value="KR"/>
    <property type="match status" value="2"/>
</dbReference>
<evidence type="ECO:0000256" key="10">
    <source>
        <dbReference type="SAM" id="Phobius"/>
    </source>
</evidence>
<feature type="transmembrane region" description="Helical" evidence="10">
    <location>
        <begin position="757"/>
        <end position="778"/>
    </location>
</feature>
<dbReference type="AlphaFoldDB" id="A0A6P5A3F3"/>
<feature type="domain" description="Kringle" evidence="12">
    <location>
        <begin position="371"/>
        <end position="427"/>
    </location>
</feature>
<dbReference type="Gene3D" id="2.60.120.260">
    <property type="entry name" value="Galactose-binding domain-like"/>
    <property type="match status" value="1"/>
</dbReference>
<evidence type="ECO:0000256" key="11">
    <source>
        <dbReference type="SAM" id="SignalP"/>
    </source>
</evidence>
<dbReference type="PROSITE" id="PS50070">
    <property type="entry name" value="KRINGLE_2"/>
    <property type="match status" value="2"/>
</dbReference>
<gene>
    <name evidence="15" type="primary">LOC109478901</name>
</gene>
<feature type="transmembrane region" description="Helical" evidence="10">
    <location>
        <begin position="722"/>
        <end position="745"/>
    </location>
</feature>
<keyword evidence="6 7" id="KW-1015">Disulfide bond</keyword>
<evidence type="ECO:0000256" key="4">
    <source>
        <dbReference type="ARBA" id="ARBA00022989"/>
    </source>
</evidence>
<dbReference type="SUPFAM" id="SSF57440">
    <property type="entry name" value="Kringle-like"/>
    <property type="match status" value="2"/>
</dbReference>
<dbReference type="PRINTS" id="PR00018">
    <property type="entry name" value="KRINGLE"/>
</dbReference>
<feature type="disulfide bond" evidence="8">
    <location>
        <begin position="192"/>
        <end position="210"/>
    </location>
</feature>
<dbReference type="FunFam" id="1.20.1070.10:FF:000428">
    <property type="entry name" value="Uncharacterized protein"/>
    <property type="match status" value="1"/>
</dbReference>
<dbReference type="Pfam" id="PF00057">
    <property type="entry name" value="Ldl_recept_a"/>
    <property type="match status" value="1"/>
</dbReference>
<dbReference type="CDD" id="cd00112">
    <property type="entry name" value="LDLa"/>
    <property type="match status" value="3"/>
</dbReference>
<evidence type="ECO:0000259" key="13">
    <source>
        <dbReference type="PROSITE" id="PS50261"/>
    </source>
</evidence>
<feature type="chain" id="PRO_5028176201" evidence="11">
    <location>
        <begin position="27"/>
        <end position="1007"/>
    </location>
</feature>
<evidence type="ECO:0000256" key="1">
    <source>
        <dbReference type="ARBA" id="ARBA00004141"/>
    </source>
</evidence>
<keyword evidence="2 7" id="KW-0420">Kringle</keyword>
<dbReference type="GO" id="GO:0016020">
    <property type="term" value="C:membrane"/>
    <property type="evidence" value="ECO:0007669"/>
    <property type="project" value="UniProtKB-SubCell"/>
</dbReference>
<dbReference type="InterPro" id="IPR002172">
    <property type="entry name" value="LDrepeatLR_classA_rpt"/>
</dbReference>
<dbReference type="CDD" id="cd00108">
    <property type="entry name" value="KR"/>
    <property type="match status" value="2"/>
</dbReference>
<feature type="transmembrane region" description="Helical" evidence="10">
    <location>
        <begin position="844"/>
        <end position="863"/>
    </location>
</feature>
<dbReference type="PROSITE" id="PS50261">
    <property type="entry name" value="G_PROTEIN_RECEP_F2_4"/>
    <property type="match status" value="1"/>
</dbReference>
<proteinExistence type="predicted"/>
<dbReference type="InterPro" id="IPR017981">
    <property type="entry name" value="GPCR_2-like_7TM"/>
</dbReference>
<dbReference type="InterPro" id="IPR038178">
    <property type="entry name" value="Kringle_sf"/>
</dbReference>
<keyword evidence="14" id="KW-1185">Reference proteome</keyword>
<organism evidence="14 15">
    <name type="scientific">Branchiostoma belcheri</name>
    <name type="common">Amphioxus</name>
    <dbReference type="NCBI Taxonomy" id="7741"/>
    <lineage>
        <taxon>Eukaryota</taxon>
        <taxon>Metazoa</taxon>
        <taxon>Chordata</taxon>
        <taxon>Cephalochordata</taxon>
        <taxon>Leptocardii</taxon>
        <taxon>Amphioxiformes</taxon>
        <taxon>Branchiostomatidae</taxon>
        <taxon>Branchiostoma</taxon>
    </lineage>
</organism>
<evidence type="ECO:0000256" key="5">
    <source>
        <dbReference type="ARBA" id="ARBA00023136"/>
    </source>
</evidence>
<feature type="domain" description="Kringle" evidence="12">
    <location>
        <begin position="299"/>
        <end position="365"/>
    </location>
</feature>
<reference evidence="15" key="1">
    <citation type="submission" date="2025-08" db="UniProtKB">
        <authorList>
            <consortium name="RefSeq"/>
        </authorList>
    </citation>
    <scope>IDENTIFICATION</scope>
    <source>
        <tissue evidence="15">Gonad</tissue>
    </source>
</reference>
<keyword evidence="11" id="KW-0732">Signal</keyword>
<feature type="disulfide bond" evidence="8">
    <location>
        <begin position="236"/>
        <end position="251"/>
    </location>
</feature>
<dbReference type="Gene3D" id="2.40.20.10">
    <property type="entry name" value="Plasminogen Kringle 4"/>
    <property type="match status" value="2"/>
</dbReference>
<dbReference type="SMART" id="SM00192">
    <property type="entry name" value="LDLa"/>
    <property type="match status" value="3"/>
</dbReference>
<dbReference type="Pfam" id="PF00002">
    <property type="entry name" value="7tm_2"/>
    <property type="match status" value="1"/>
</dbReference>
<evidence type="ECO:0000256" key="6">
    <source>
        <dbReference type="ARBA" id="ARBA00023157"/>
    </source>
</evidence>
<feature type="transmembrane region" description="Helical" evidence="10">
    <location>
        <begin position="869"/>
        <end position="891"/>
    </location>
</feature>